<proteinExistence type="predicted"/>
<keyword evidence="4" id="KW-1185">Reference proteome</keyword>
<dbReference type="InterPro" id="IPR029121">
    <property type="entry name" value="Ntox11"/>
</dbReference>
<comment type="caution">
    <text evidence="3">The sequence shown here is derived from an EMBL/GenBank/DDBJ whole genome shotgun (WGS) entry which is preliminary data.</text>
</comment>
<accession>A0ABT7ATY5</accession>
<evidence type="ECO:0000313" key="4">
    <source>
        <dbReference type="Proteomes" id="UP001235303"/>
    </source>
</evidence>
<evidence type="ECO:0000313" key="3">
    <source>
        <dbReference type="EMBL" id="MDJ1169894.1"/>
    </source>
</evidence>
<dbReference type="RefSeq" id="WP_283753651.1">
    <property type="nucleotide sequence ID" value="NZ_JAQOSP010000073.1"/>
</dbReference>
<sequence>MSPRRRYIKTHVSRRKETSENTSPQFAAPPVIQPKAQRKMEKELPEWKPGGSGKPSPLQRLQPSATLQAKLEIGQPSDRYEQQADQVAHNVVQALHAPMAETVDTQLTGQGKTAPTIQLDPEDTESTAELDLGNTGSSGNWTEYTVNNNTHLRDDTLKNEGKKVSPGEKVKISNNSMDHRKDRAGNIWFKVADSQQYIRSTHLHIYTEHGTPSSSLFGKHPAKTKYPDQTNIIDQLVKNAEKRDKDKGFLSVEEVLAISTLSQDEQGKSFLLQKGFLTNDKLDKVAKEKKTTLDWHRTEKHRGLENLPLATGNHVLTRIHRLQIATYQRDLGISNPEYRQTLGYLRYEAEMAKTDPNVKQHIYEKDTQMWEQTLAPIPEDAVSQLGTERARQLREQTESAQNILRRIFIVLHSGLKYRDDTADKIFKNDWPETVAVALSHGGRVMVKLPAISKGQDRNEFINWLLGNTSKEKDSKGSKKPNQVSSEKIADTDYGKAQVDTRDFSTHDIDIGKTETFTELNPMGNNSKGQSEEHYGMDIPLGGLGREDLAGEVTLPDGSHGHMYIFYEPPTLDKPGGLLIGAETSRMGRTDVYGQYHDAKGTSAEFSPTGTSKEARIGAKFGGRIVDFTKGSYTEVIDKNGKVQQEKVKGGHTEVKDPNWLQQLKDAEQNIQDGQITAAELVGKTTPELKDKLFG</sequence>
<organism evidence="3 4">
    <name type="scientific">Roseofilum acuticapitatum BLCC-M154</name>
    <dbReference type="NCBI Taxonomy" id="3022444"/>
    <lineage>
        <taxon>Bacteria</taxon>
        <taxon>Bacillati</taxon>
        <taxon>Cyanobacteriota</taxon>
        <taxon>Cyanophyceae</taxon>
        <taxon>Desertifilales</taxon>
        <taxon>Desertifilaceae</taxon>
        <taxon>Roseofilum</taxon>
        <taxon>Roseofilum acuticapitatum</taxon>
    </lineage>
</organism>
<dbReference type="Pfam" id="PF15521">
    <property type="entry name" value="Ntox11"/>
    <property type="match status" value="1"/>
</dbReference>
<feature type="domain" description="Novel toxin 11" evidence="2">
    <location>
        <begin position="547"/>
        <end position="611"/>
    </location>
</feature>
<name>A0ABT7ATY5_9CYAN</name>
<dbReference type="EMBL" id="JAQOSP010000073">
    <property type="protein sequence ID" value="MDJ1169894.1"/>
    <property type="molecule type" value="Genomic_DNA"/>
</dbReference>
<feature type="region of interest" description="Disordered" evidence="1">
    <location>
        <begin position="469"/>
        <end position="496"/>
    </location>
</feature>
<feature type="compositionally biased region" description="Basic and acidic residues" evidence="1">
    <location>
        <begin position="487"/>
        <end position="496"/>
    </location>
</feature>
<feature type="region of interest" description="Disordered" evidence="1">
    <location>
        <begin position="153"/>
        <end position="173"/>
    </location>
</feature>
<dbReference type="Proteomes" id="UP001235303">
    <property type="component" value="Unassembled WGS sequence"/>
</dbReference>
<feature type="region of interest" description="Disordered" evidence="1">
    <location>
        <begin position="1"/>
        <end position="60"/>
    </location>
</feature>
<evidence type="ECO:0000259" key="2">
    <source>
        <dbReference type="Pfam" id="PF15521"/>
    </source>
</evidence>
<gene>
    <name evidence="3" type="ORF">PMG71_10695</name>
</gene>
<reference evidence="3 4" key="1">
    <citation type="submission" date="2023-01" db="EMBL/GenBank/DDBJ databases">
        <title>Novel diversity within Roseofilum (Cyanobacteria; Desertifilaceae) from marine benthic mats with descriptions of four novel species.</title>
        <authorList>
            <person name="Wang Y."/>
            <person name="Berthold D.E."/>
            <person name="Hu J."/>
            <person name="Lefler F.W."/>
            <person name="Laughinghouse H.D. IV."/>
        </authorList>
    </citation>
    <scope>NUCLEOTIDE SEQUENCE [LARGE SCALE GENOMIC DNA]</scope>
    <source>
        <strain evidence="3 4">BLCC-M154</strain>
    </source>
</reference>
<protein>
    <recommendedName>
        <fullName evidence="2">Novel toxin 11 domain-containing protein</fullName>
    </recommendedName>
</protein>
<evidence type="ECO:0000256" key="1">
    <source>
        <dbReference type="SAM" id="MobiDB-lite"/>
    </source>
</evidence>
<feature type="compositionally biased region" description="Basic residues" evidence="1">
    <location>
        <begin position="1"/>
        <end position="14"/>
    </location>
</feature>